<evidence type="ECO:0000313" key="3">
    <source>
        <dbReference type="Proteomes" id="UP001362999"/>
    </source>
</evidence>
<keyword evidence="3" id="KW-1185">Reference proteome</keyword>
<name>A0AAW0BJT5_9AGAR</name>
<dbReference type="EMBL" id="JAWWNJ010000031">
    <property type="protein sequence ID" value="KAK7026539.1"/>
    <property type="molecule type" value="Genomic_DNA"/>
</dbReference>
<feature type="compositionally biased region" description="Basic and acidic residues" evidence="1">
    <location>
        <begin position="166"/>
        <end position="187"/>
    </location>
</feature>
<proteinExistence type="predicted"/>
<evidence type="ECO:0000256" key="1">
    <source>
        <dbReference type="SAM" id="MobiDB-lite"/>
    </source>
</evidence>
<feature type="compositionally biased region" description="Low complexity" evidence="1">
    <location>
        <begin position="37"/>
        <end position="60"/>
    </location>
</feature>
<feature type="compositionally biased region" description="Low complexity" evidence="1">
    <location>
        <begin position="221"/>
        <end position="241"/>
    </location>
</feature>
<comment type="caution">
    <text evidence="2">The sequence shown here is derived from an EMBL/GenBank/DDBJ whole genome shotgun (WGS) entry which is preliminary data.</text>
</comment>
<organism evidence="2 3">
    <name type="scientific">Favolaschia claudopus</name>
    <dbReference type="NCBI Taxonomy" id="2862362"/>
    <lineage>
        <taxon>Eukaryota</taxon>
        <taxon>Fungi</taxon>
        <taxon>Dikarya</taxon>
        <taxon>Basidiomycota</taxon>
        <taxon>Agaricomycotina</taxon>
        <taxon>Agaricomycetes</taxon>
        <taxon>Agaricomycetidae</taxon>
        <taxon>Agaricales</taxon>
        <taxon>Marasmiineae</taxon>
        <taxon>Mycenaceae</taxon>
        <taxon>Favolaschia</taxon>
    </lineage>
</organism>
<feature type="region of interest" description="Disordered" evidence="1">
    <location>
        <begin position="37"/>
        <end position="74"/>
    </location>
</feature>
<dbReference type="AlphaFoldDB" id="A0AAW0BJT5"/>
<feature type="region of interest" description="Disordered" evidence="1">
    <location>
        <begin position="150"/>
        <end position="260"/>
    </location>
</feature>
<accession>A0AAW0BJT5</accession>
<evidence type="ECO:0000313" key="2">
    <source>
        <dbReference type="EMBL" id="KAK7026539.1"/>
    </source>
</evidence>
<feature type="compositionally biased region" description="Basic residues" evidence="1">
    <location>
        <begin position="211"/>
        <end position="220"/>
    </location>
</feature>
<protein>
    <submittedName>
        <fullName evidence="2">Uncharacterized protein</fullName>
    </submittedName>
</protein>
<sequence>MHALDSRERLFSLSVTSDDSSFDDLDLDLDISLISDTSTTSSSFDGNADSDTSFSSSSFVLPPPPAAPHSQHSHNLGLGISGLFKADGSPFDGMGVVSFGAHAAESESSSSSPPRRRVPDGHGLSRAFLEEAERTWAADPHHRMLSVIEEEEDVEEGEQIVVPPRGESRASERLGESVHAARTENTTKLRTTRPVVRKRDLSTLDTISSGLKRRQNKLKPKSSSSSEPASPIRSSSAPLRRSPSKEPSARPRTPLPVWHR</sequence>
<dbReference type="Proteomes" id="UP001362999">
    <property type="component" value="Unassembled WGS sequence"/>
</dbReference>
<gene>
    <name evidence="2" type="ORF">R3P38DRAFT_2942078</name>
</gene>
<reference evidence="2 3" key="1">
    <citation type="journal article" date="2024" name="J Genomics">
        <title>Draft genome sequencing and assembly of Favolaschia claudopus CIRM-BRFM 2984 isolated from oak limbs.</title>
        <authorList>
            <person name="Navarro D."/>
            <person name="Drula E."/>
            <person name="Chaduli D."/>
            <person name="Cazenave R."/>
            <person name="Ahrendt S."/>
            <person name="Wang J."/>
            <person name="Lipzen A."/>
            <person name="Daum C."/>
            <person name="Barry K."/>
            <person name="Grigoriev I.V."/>
            <person name="Favel A."/>
            <person name="Rosso M.N."/>
            <person name="Martin F."/>
        </authorList>
    </citation>
    <scope>NUCLEOTIDE SEQUENCE [LARGE SCALE GENOMIC DNA]</scope>
    <source>
        <strain evidence="2 3">CIRM-BRFM 2984</strain>
    </source>
</reference>